<dbReference type="Proteomes" id="UP000290482">
    <property type="component" value="Chromosome"/>
</dbReference>
<evidence type="ECO:0000313" key="7">
    <source>
        <dbReference type="Proteomes" id="UP000290482"/>
    </source>
</evidence>
<evidence type="ECO:0000313" key="6">
    <source>
        <dbReference type="EMBL" id="VEU55332.1"/>
    </source>
</evidence>
<evidence type="ECO:0000256" key="4">
    <source>
        <dbReference type="HAMAP-Rule" id="MF_01368"/>
    </source>
</evidence>
<evidence type="ECO:0000256" key="5">
    <source>
        <dbReference type="RuleBase" id="RU000660"/>
    </source>
</evidence>
<dbReference type="Pfam" id="PF01196">
    <property type="entry name" value="Ribosomal_L17"/>
    <property type="match status" value="1"/>
</dbReference>
<dbReference type="GO" id="GO:0022625">
    <property type="term" value="C:cytosolic large ribosomal subunit"/>
    <property type="evidence" value="ECO:0007669"/>
    <property type="project" value="TreeGrafter"/>
</dbReference>
<dbReference type="AlphaFoldDB" id="A0A448ZVP0"/>
<keyword evidence="7" id="KW-1185">Reference proteome</keyword>
<dbReference type="SUPFAM" id="SSF64263">
    <property type="entry name" value="Prokaryotic ribosomal protein L17"/>
    <property type="match status" value="1"/>
</dbReference>
<evidence type="ECO:0000256" key="1">
    <source>
        <dbReference type="ARBA" id="ARBA00008777"/>
    </source>
</evidence>
<protein>
    <recommendedName>
        <fullName evidence="4">Large ribosomal subunit protein bL17</fullName>
    </recommendedName>
</protein>
<evidence type="ECO:0000256" key="3">
    <source>
        <dbReference type="ARBA" id="ARBA00023274"/>
    </source>
</evidence>
<dbReference type="NCBIfam" id="TIGR00059">
    <property type="entry name" value="L17"/>
    <property type="match status" value="1"/>
</dbReference>
<name>A0A448ZVP0_METOS</name>
<dbReference type="HAMAP" id="MF_01368">
    <property type="entry name" value="Ribosomal_bL17"/>
    <property type="match status" value="1"/>
</dbReference>
<comment type="subunit">
    <text evidence="4">Part of the 50S ribosomal subunit. Contacts protein L32.</text>
</comment>
<keyword evidence="2 4" id="KW-0689">Ribosomal protein</keyword>
<dbReference type="InterPro" id="IPR036373">
    <property type="entry name" value="Ribosomal_bL17_sf"/>
</dbReference>
<dbReference type="GO" id="GO:0003735">
    <property type="term" value="F:structural constituent of ribosome"/>
    <property type="evidence" value="ECO:0007669"/>
    <property type="project" value="InterPro"/>
</dbReference>
<comment type="similarity">
    <text evidence="1 4 5">Belongs to the bacterial ribosomal protein bL17 family.</text>
</comment>
<accession>A0A448ZVP0</accession>
<gene>
    <name evidence="4 6" type="primary">rplQ</name>
    <name evidence="6" type="ORF">NCTC10112_00173</name>
</gene>
<dbReference type="PANTHER" id="PTHR14413">
    <property type="entry name" value="RIBOSOMAL PROTEIN L17"/>
    <property type="match status" value="1"/>
</dbReference>
<reference evidence="6 7" key="1">
    <citation type="submission" date="2019-01" db="EMBL/GenBank/DDBJ databases">
        <authorList>
            <consortium name="Pathogen Informatics"/>
        </authorList>
    </citation>
    <scope>NUCLEOTIDE SEQUENCE [LARGE SCALE GENOMIC DNA]</scope>
    <source>
        <strain evidence="6 7">NCTC10112</strain>
    </source>
</reference>
<dbReference type="KEGG" id="mob:NCTC10112_00173"/>
<dbReference type="InterPro" id="IPR000456">
    <property type="entry name" value="Ribosomal_bL17"/>
</dbReference>
<sequence>MANPKQVYRRNSEWWNHVERALVTDVLVHGQIRTTLERAKKIKSKVDKMITLGKVNTLATRRQAVKYLINVPSKDAKKDIVQYLFDTLAPKYKTRNGGYTRIIKVENRNGDNAKMAIIQLV</sequence>
<dbReference type="RefSeq" id="WP_022936069.1">
    <property type="nucleotide sequence ID" value="NZ_LR214940.1"/>
</dbReference>
<proteinExistence type="inferred from homology"/>
<dbReference type="PANTHER" id="PTHR14413:SF16">
    <property type="entry name" value="LARGE RIBOSOMAL SUBUNIT PROTEIN BL17M"/>
    <property type="match status" value="1"/>
</dbReference>
<dbReference type="PROSITE" id="PS01167">
    <property type="entry name" value="RIBOSOMAL_L17"/>
    <property type="match status" value="1"/>
</dbReference>
<keyword evidence="3 4" id="KW-0687">Ribonucleoprotein</keyword>
<organism evidence="6 7">
    <name type="scientific">Metamycoplasma orale</name>
    <name type="common">Mycoplasma orale</name>
    <dbReference type="NCBI Taxonomy" id="2121"/>
    <lineage>
        <taxon>Bacteria</taxon>
        <taxon>Bacillati</taxon>
        <taxon>Mycoplasmatota</taxon>
        <taxon>Mycoplasmoidales</taxon>
        <taxon>Metamycoplasmataceae</taxon>
        <taxon>Metamycoplasma</taxon>
    </lineage>
</organism>
<evidence type="ECO:0000256" key="2">
    <source>
        <dbReference type="ARBA" id="ARBA00022980"/>
    </source>
</evidence>
<dbReference type="GO" id="GO:0006412">
    <property type="term" value="P:translation"/>
    <property type="evidence" value="ECO:0007669"/>
    <property type="project" value="UniProtKB-UniRule"/>
</dbReference>
<dbReference type="OrthoDB" id="9809073at2"/>
<dbReference type="Gene3D" id="3.90.1030.10">
    <property type="entry name" value="Ribosomal protein L17"/>
    <property type="match status" value="1"/>
</dbReference>
<dbReference type="InterPro" id="IPR047859">
    <property type="entry name" value="Ribosomal_bL17_CS"/>
</dbReference>
<dbReference type="EMBL" id="LR214940">
    <property type="protein sequence ID" value="VEU55332.1"/>
    <property type="molecule type" value="Genomic_DNA"/>
</dbReference>